<dbReference type="Pfam" id="PF21694">
    <property type="entry name" value="DNA_pol3_delta_C"/>
    <property type="match status" value="1"/>
</dbReference>
<dbReference type="GO" id="GO:0003887">
    <property type="term" value="F:DNA-directed DNA polymerase activity"/>
    <property type="evidence" value="ECO:0007669"/>
    <property type="project" value="UniProtKB-KW"/>
</dbReference>
<dbReference type="GO" id="GO:0006261">
    <property type="term" value="P:DNA-templated DNA replication"/>
    <property type="evidence" value="ECO:0007669"/>
    <property type="project" value="TreeGrafter"/>
</dbReference>
<evidence type="ECO:0000256" key="3">
    <source>
        <dbReference type="ARBA" id="ARBA00022679"/>
    </source>
</evidence>
<dbReference type="Pfam" id="PF06144">
    <property type="entry name" value="DNA_pol3_delta"/>
    <property type="match status" value="1"/>
</dbReference>
<dbReference type="STRING" id="1218507.JF74_08350"/>
<evidence type="ECO:0000259" key="9">
    <source>
        <dbReference type="Pfam" id="PF06144"/>
    </source>
</evidence>
<dbReference type="Gene3D" id="3.40.50.300">
    <property type="entry name" value="P-loop containing nucleotide triphosphate hydrolases"/>
    <property type="match status" value="1"/>
</dbReference>
<name>A0A0F4LDW3_9LACO</name>
<sequence length="328" mass="37469">MTLLSLFKNSNKKILHTLINGNDSFLNEYLTSSYIHDEIFADYEKVSVDCEAEGLDELIADLTESSLFSQKKVITIKNPFFLTSKVPKKYQKQITQLQNIFVNTAKLEDVIVIVASYEKLDRRKKITKSVTQNFNVVETQVRPYDLNKVIKAIITTEGYHITNSAATLLLERSDQVLDIVLSNYNKLKMVAVDRNITTEIVEKNVDLSLAQNIFAILDSALAQNYQEAIARLNNQLQNGNNPIQILAVFENQLEMILLVKILKARGRSEAEIVRKLGVHPYRVKLALKNKLAKEKVAQLLEQAIKLDYNYKNGQYRADNFLKLFILNV</sequence>
<dbReference type="NCBIfam" id="TIGR01128">
    <property type="entry name" value="holA"/>
    <property type="match status" value="1"/>
</dbReference>
<evidence type="ECO:0000256" key="1">
    <source>
        <dbReference type="ARBA" id="ARBA00012417"/>
    </source>
</evidence>
<keyword evidence="6 11" id="KW-0239">DNA-directed DNA polymerase</keyword>
<feature type="domain" description="DNA polymerase III delta N-terminal" evidence="9">
    <location>
        <begin position="37"/>
        <end position="139"/>
    </location>
</feature>
<comment type="caution">
    <text evidence="11">The sequence shown here is derived from an EMBL/GenBank/DDBJ whole genome shotgun (WGS) entry which is preliminary data.</text>
</comment>
<dbReference type="PANTHER" id="PTHR34388">
    <property type="entry name" value="DNA POLYMERASE III SUBUNIT DELTA"/>
    <property type="match status" value="1"/>
</dbReference>
<dbReference type="InterPro" id="IPR005790">
    <property type="entry name" value="DNA_polIII_delta"/>
</dbReference>
<evidence type="ECO:0000256" key="4">
    <source>
        <dbReference type="ARBA" id="ARBA00022695"/>
    </source>
</evidence>
<dbReference type="PANTHER" id="PTHR34388:SF1">
    <property type="entry name" value="DNA POLYMERASE III SUBUNIT DELTA"/>
    <property type="match status" value="1"/>
</dbReference>
<comment type="catalytic activity">
    <reaction evidence="8">
        <text>DNA(n) + a 2'-deoxyribonucleoside 5'-triphosphate = DNA(n+1) + diphosphate</text>
        <dbReference type="Rhea" id="RHEA:22508"/>
        <dbReference type="Rhea" id="RHEA-COMP:17339"/>
        <dbReference type="Rhea" id="RHEA-COMP:17340"/>
        <dbReference type="ChEBI" id="CHEBI:33019"/>
        <dbReference type="ChEBI" id="CHEBI:61560"/>
        <dbReference type="ChEBI" id="CHEBI:173112"/>
        <dbReference type="EC" id="2.7.7.7"/>
    </reaction>
</comment>
<evidence type="ECO:0000256" key="7">
    <source>
        <dbReference type="ARBA" id="ARBA00034754"/>
    </source>
</evidence>
<dbReference type="HOGENOM" id="CLU_044694_4_0_9"/>
<evidence type="ECO:0000256" key="8">
    <source>
        <dbReference type="ARBA" id="ARBA00049244"/>
    </source>
</evidence>
<dbReference type="InterPro" id="IPR027417">
    <property type="entry name" value="P-loop_NTPase"/>
</dbReference>
<protein>
    <recommendedName>
        <fullName evidence="2">DNA polymerase III subunit delta</fullName>
        <ecNumber evidence="1">2.7.7.7</ecNumber>
    </recommendedName>
</protein>
<evidence type="ECO:0000313" key="12">
    <source>
        <dbReference type="Proteomes" id="UP000033531"/>
    </source>
</evidence>
<dbReference type="GO" id="GO:0003677">
    <property type="term" value="F:DNA binding"/>
    <property type="evidence" value="ECO:0007669"/>
    <property type="project" value="InterPro"/>
</dbReference>
<dbReference type="InterPro" id="IPR048466">
    <property type="entry name" value="DNA_pol3_delta-like_C"/>
</dbReference>
<dbReference type="Gene3D" id="1.20.272.10">
    <property type="match status" value="1"/>
</dbReference>
<feature type="domain" description="DNA polymerase III delta subunit-like C-terminal" evidence="10">
    <location>
        <begin position="211"/>
        <end position="327"/>
    </location>
</feature>
<dbReference type="AlphaFoldDB" id="A0A0F4LDW3"/>
<dbReference type="EMBL" id="JXLI01000010">
    <property type="protein sequence ID" value="KJY56498.1"/>
    <property type="molecule type" value="Genomic_DNA"/>
</dbReference>
<evidence type="ECO:0000256" key="6">
    <source>
        <dbReference type="ARBA" id="ARBA00022932"/>
    </source>
</evidence>
<dbReference type="RefSeq" id="WP_046324774.1">
    <property type="nucleotide sequence ID" value="NZ_JBHTMT010000001.1"/>
</dbReference>
<dbReference type="Proteomes" id="UP000033531">
    <property type="component" value="Unassembled WGS sequence"/>
</dbReference>
<dbReference type="InterPro" id="IPR008921">
    <property type="entry name" value="DNA_pol3_clamp-load_cplx_C"/>
</dbReference>
<keyword evidence="5" id="KW-0235">DNA replication</keyword>
<gene>
    <name evidence="11" type="ORF">JF74_08350</name>
</gene>
<dbReference type="SUPFAM" id="SSF48019">
    <property type="entry name" value="post-AAA+ oligomerization domain-like"/>
    <property type="match status" value="1"/>
</dbReference>
<dbReference type="OrthoDB" id="9775929at2"/>
<dbReference type="SUPFAM" id="SSF52540">
    <property type="entry name" value="P-loop containing nucleoside triphosphate hydrolases"/>
    <property type="match status" value="1"/>
</dbReference>
<evidence type="ECO:0000256" key="2">
    <source>
        <dbReference type="ARBA" id="ARBA00017703"/>
    </source>
</evidence>
<dbReference type="InterPro" id="IPR010372">
    <property type="entry name" value="DNA_pol3_delta_N"/>
</dbReference>
<reference evidence="11 12" key="1">
    <citation type="submission" date="2015-01" db="EMBL/GenBank/DDBJ databases">
        <title>Comparative genomics of the lactic acid bacteria isolated from the honey bee gut.</title>
        <authorList>
            <person name="Ellegaard K.M."/>
            <person name="Tamarit D."/>
            <person name="Javelind E."/>
            <person name="Olofsson T."/>
            <person name="Andersson S.G."/>
            <person name="Vasquez A."/>
        </authorList>
    </citation>
    <scope>NUCLEOTIDE SEQUENCE [LARGE SCALE GENOMIC DNA]</scope>
    <source>
        <strain evidence="11 12">Hma8</strain>
    </source>
</reference>
<comment type="similarity">
    <text evidence="7">Belongs to the DNA polymerase HolA subunit family.</text>
</comment>
<keyword evidence="3" id="KW-0808">Transferase</keyword>
<dbReference type="EC" id="2.7.7.7" evidence="1"/>
<organism evidence="11 12">
    <name type="scientific">Lactobacillus melliventris</name>
    <dbReference type="NCBI Taxonomy" id="1218507"/>
    <lineage>
        <taxon>Bacteria</taxon>
        <taxon>Bacillati</taxon>
        <taxon>Bacillota</taxon>
        <taxon>Bacilli</taxon>
        <taxon>Lactobacillales</taxon>
        <taxon>Lactobacillaceae</taxon>
        <taxon>Lactobacillus</taxon>
    </lineage>
</organism>
<keyword evidence="4" id="KW-0548">Nucleotidyltransferase</keyword>
<evidence type="ECO:0000313" key="11">
    <source>
        <dbReference type="EMBL" id="KJY56498.1"/>
    </source>
</evidence>
<evidence type="ECO:0000256" key="5">
    <source>
        <dbReference type="ARBA" id="ARBA00022705"/>
    </source>
</evidence>
<accession>A0A0F4LDW3</accession>
<dbReference type="PATRIC" id="fig|1218507.3.peg.1004"/>
<proteinExistence type="inferred from homology"/>
<evidence type="ECO:0000259" key="10">
    <source>
        <dbReference type="Pfam" id="PF21694"/>
    </source>
</evidence>
<dbReference type="GO" id="GO:0009360">
    <property type="term" value="C:DNA polymerase III complex"/>
    <property type="evidence" value="ECO:0007669"/>
    <property type="project" value="InterPro"/>
</dbReference>